<organism evidence="1 2">
    <name type="scientific">Dichanthelium oligosanthes</name>
    <dbReference type="NCBI Taxonomy" id="888268"/>
    <lineage>
        <taxon>Eukaryota</taxon>
        <taxon>Viridiplantae</taxon>
        <taxon>Streptophyta</taxon>
        <taxon>Embryophyta</taxon>
        <taxon>Tracheophyta</taxon>
        <taxon>Spermatophyta</taxon>
        <taxon>Magnoliopsida</taxon>
        <taxon>Liliopsida</taxon>
        <taxon>Poales</taxon>
        <taxon>Poaceae</taxon>
        <taxon>PACMAD clade</taxon>
        <taxon>Panicoideae</taxon>
        <taxon>Panicodae</taxon>
        <taxon>Paniceae</taxon>
        <taxon>Dichantheliinae</taxon>
        <taxon>Dichanthelium</taxon>
    </lineage>
</organism>
<proteinExistence type="predicted"/>
<comment type="caution">
    <text evidence="1">The sequence shown here is derived from an EMBL/GenBank/DDBJ whole genome shotgun (WGS) entry which is preliminary data.</text>
</comment>
<sequence length="60" mass="7177">LKDHVHSMFDYSGHEDSTRETLEDLPKLEIWARVASIVRQEVAIVIDHPRMFELQFRPTW</sequence>
<dbReference type="Proteomes" id="UP000095767">
    <property type="component" value="Unassembled WGS sequence"/>
</dbReference>
<dbReference type="EMBL" id="LWDX02048295">
    <property type="protein sequence ID" value="OEL21292.1"/>
    <property type="molecule type" value="Genomic_DNA"/>
</dbReference>
<evidence type="ECO:0000313" key="1">
    <source>
        <dbReference type="EMBL" id="OEL21292.1"/>
    </source>
</evidence>
<accession>A0A1E5V817</accession>
<protein>
    <submittedName>
        <fullName evidence="1">Uncharacterized protein</fullName>
    </submittedName>
</protein>
<reference evidence="1 2" key="1">
    <citation type="submission" date="2016-09" db="EMBL/GenBank/DDBJ databases">
        <title>The draft genome of Dichanthelium oligosanthes: A C3 panicoid grass species.</title>
        <authorList>
            <person name="Studer A.J."/>
            <person name="Schnable J.C."/>
            <person name="Brutnell T.P."/>
        </authorList>
    </citation>
    <scope>NUCLEOTIDE SEQUENCE [LARGE SCALE GENOMIC DNA]</scope>
    <source>
        <strain evidence="2">cv. Kellogg 1175</strain>
        <tissue evidence="1">Leaf</tissue>
    </source>
</reference>
<feature type="non-terminal residue" evidence="1">
    <location>
        <position position="1"/>
    </location>
</feature>
<evidence type="ECO:0000313" key="2">
    <source>
        <dbReference type="Proteomes" id="UP000095767"/>
    </source>
</evidence>
<name>A0A1E5V817_9POAL</name>
<gene>
    <name evidence="1" type="ORF">BAE44_0017689</name>
</gene>
<dbReference type="AlphaFoldDB" id="A0A1E5V817"/>
<keyword evidence="2" id="KW-1185">Reference proteome</keyword>